<dbReference type="Proteomes" id="UP000095286">
    <property type="component" value="Unplaced"/>
</dbReference>
<evidence type="ECO:0000313" key="1">
    <source>
        <dbReference type="Proteomes" id="UP000095286"/>
    </source>
</evidence>
<accession>A0AC35UH46</accession>
<evidence type="ECO:0000313" key="2">
    <source>
        <dbReference type="WBParaSite" id="RSKR_0001149475.1"/>
    </source>
</evidence>
<proteinExistence type="predicted"/>
<dbReference type="WBParaSite" id="RSKR_0001149475.1">
    <property type="protein sequence ID" value="RSKR_0001149475.1"/>
    <property type="gene ID" value="RSKR_0001149475"/>
</dbReference>
<reference evidence="2" key="1">
    <citation type="submission" date="2016-11" db="UniProtKB">
        <authorList>
            <consortium name="WormBaseParasite"/>
        </authorList>
    </citation>
    <scope>IDENTIFICATION</scope>
    <source>
        <strain evidence="2">KR3021</strain>
    </source>
</reference>
<sequence>MSSVMIPNYSTPTLSPVCHNNNSDNFSGYCSRDQGCSSWISTVTFVMDKTKTTEATLDSIKDDLISKMFSSCWETPINITFFAHSSQILNCRSSAECKVKIQKLNVEMVTSYPSDTQTWSKLLAFYQRNINLSKGRSAYVITNVECNFWSTTDLSKLIDIENSFAETVFSCVIVFKFIQIFDKASTSYCNLNEIVTDSHGLFDVLTMRESDLHLANGLVNMCYPESNSYTFPNWPRTSQFGEDVMKCKTWTLFIYIALTDKITDVEVKQITELLKDVIKTCIEAGSRVYIWTAAQGGMPQTACDPSTNACNLKLDAFTRFDLIYDTNSANQIDISSLNQARVMIDVKTEAAAFYIISNLNDEEFINSSMHTTLVNNSFSFGYFLYSNHLITRFVQIKNSFTSNRIIDSFLSLTNSANHYFASTTVSDLSAQANITALSLKVCGADTIDLRSTPAPSAYTGPSIEVILLIVCGSVVLVVGICATCCIVSTKMKYSFDVKKFRWALLTKTRYVNGGKSKKLLNLFISHNLTIKQVDIRHRALGMLTVGDLVLESFN</sequence>
<organism evidence="1 2">
    <name type="scientific">Rhabditophanes sp. KR3021</name>
    <dbReference type="NCBI Taxonomy" id="114890"/>
    <lineage>
        <taxon>Eukaryota</taxon>
        <taxon>Metazoa</taxon>
        <taxon>Ecdysozoa</taxon>
        <taxon>Nematoda</taxon>
        <taxon>Chromadorea</taxon>
        <taxon>Rhabditida</taxon>
        <taxon>Tylenchina</taxon>
        <taxon>Panagrolaimomorpha</taxon>
        <taxon>Strongyloidoidea</taxon>
        <taxon>Alloionematidae</taxon>
        <taxon>Rhabditophanes</taxon>
    </lineage>
</organism>
<protein>
    <submittedName>
        <fullName evidence="2">Protein kinase domain-containing protein</fullName>
    </submittedName>
</protein>
<name>A0AC35UH46_9BILA</name>